<dbReference type="Pfam" id="PF04542">
    <property type="entry name" value="Sigma70_r2"/>
    <property type="match status" value="1"/>
</dbReference>
<dbReference type="NCBIfam" id="TIGR02937">
    <property type="entry name" value="sigma70-ECF"/>
    <property type="match status" value="1"/>
</dbReference>
<dbReference type="SUPFAM" id="SSF88659">
    <property type="entry name" value="Sigma3 and sigma4 domains of RNA polymerase sigma factors"/>
    <property type="match status" value="1"/>
</dbReference>
<keyword evidence="4" id="KW-0804">Transcription</keyword>
<reference evidence="7 8" key="1">
    <citation type="submission" date="2021-01" db="EMBL/GenBank/DDBJ databases">
        <title>Genomic Encyclopedia of Type Strains, Phase IV (KMG-IV): sequencing the most valuable type-strain genomes for metagenomic binning, comparative biology and taxonomic classification.</title>
        <authorList>
            <person name="Goeker M."/>
        </authorList>
    </citation>
    <scope>NUCLEOTIDE SEQUENCE [LARGE SCALE GENOMIC DNA]</scope>
    <source>
        <strain evidence="7 8">DSM 24436</strain>
    </source>
</reference>
<dbReference type="RefSeq" id="WP_204661443.1">
    <property type="nucleotide sequence ID" value="NZ_JAFBDT010000001.1"/>
</dbReference>
<dbReference type="InterPro" id="IPR013249">
    <property type="entry name" value="RNA_pol_sigma70_r4_t2"/>
</dbReference>
<dbReference type="PANTHER" id="PTHR43133">
    <property type="entry name" value="RNA POLYMERASE ECF-TYPE SIGMA FACTO"/>
    <property type="match status" value="1"/>
</dbReference>
<evidence type="ECO:0000313" key="7">
    <source>
        <dbReference type="EMBL" id="MBM7560779.1"/>
    </source>
</evidence>
<evidence type="ECO:0000259" key="6">
    <source>
        <dbReference type="Pfam" id="PF08281"/>
    </source>
</evidence>
<evidence type="ECO:0000256" key="4">
    <source>
        <dbReference type="ARBA" id="ARBA00023163"/>
    </source>
</evidence>
<dbReference type="EMBL" id="JAFBDT010000001">
    <property type="protein sequence ID" value="MBM7560779.1"/>
    <property type="molecule type" value="Genomic_DNA"/>
</dbReference>
<gene>
    <name evidence="7" type="ORF">JOC49_000288</name>
</gene>
<protein>
    <submittedName>
        <fullName evidence="7">RNA polymerase sigma-70 factor (ECF subfamily)</fullName>
    </submittedName>
</protein>
<feature type="domain" description="RNA polymerase sigma factor 70 region 4 type 2" evidence="6">
    <location>
        <begin position="124"/>
        <end position="176"/>
    </location>
</feature>
<accession>A0ABS2MN13</accession>
<dbReference type="InterPro" id="IPR013325">
    <property type="entry name" value="RNA_pol_sigma_r2"/>
</dbReference>
<evidence type="ECO:0000259" key="5">
    <source>
        <dbReference type="Pfam" id="PF04542"/>
    </source>
</evidence>
<feature type="domain" description="RNA polymerase sigma-70 region 2" evidence="5">
    <location>
        <begin position="20"/>
        <end position="86"/>
    </location>
</feature>
<evidence type="ECO:0000256" key="1">
    <source>
        <dbReference type="ARBA" id="ARBA00010641"/>
    </source>
</evidence>
<dbReference type="InterPro" id="IPR007627">
    <property type="entry name" value="RNA_pol_sigma70_r2"/>
</dbReference>
<sequence length="186" mass="21585">MESKLIEKSIAGDVKSFEQLIQSYNRYVYNIAYRMMGNEEDAKDMSQEALIKAYKAMPGFKMESQFSTWLYRIVINTCKDELRKRKEHILSLDEEIAERITLEQTLESNSGDPLMIYEKKEMKNALDDALNKLSDEGRSVVVLKDLLGYTYEEIGEILQIPIGTVRSRLNRSRSTLRMLLKVQLAE</sequence>
<evidence type="ECO:0000256" key="2">
    <source>
        <dbReference type="ARBA" id="ARBA00023015"/>
    </source>
</evidence>
<name>A0ABS2MN13_9FIRM</name>
<keyword evidence="3" id="KW-0731">Sigma factor</keyword>
<dbReference type="CDD" id="cd06171">
    <property type="entry name" value="Sigma70_r4"/>
    <property type="match status" value="1"/>
</dbReference>
<evidence type="ECO:0000256" key="3">
    <source>
        <dbReference type="ARBA" id="ARBA00023082"/>
    </source>
</evidence>
<dbReference type="InterPro" id="IPR036388">
    <property type="entry name" value="WH-like_DNA-bd_sf"/>
</dbReference>
<dbReference type="Gene3D" id="1.10.1740.10">
    <property type="match status" value="1"/>
</dbReference>
<comment type="similarity">
    <text evidence="1">Belongs to the sigma-70 factor family. ECF subfamily.</text>
</comment>
<dbReference type="Pfam" id="PF08281">
    <property type="entry name" value="Sigma70_r4_2"/>
    <property type="match status" value="1"/>
</dbReference>
<keyword evidence="2" id="KW-0805">Transcription regulation</keyword>
<organism evidence="7 8">
    <name type="scientific">Fusibacter tunisiensis</name>
    <dbReference type="NCBI Taxonomy" id="1008308"/>
    <lineage>
        <taxon>Bacteria</taxon>
        <taxon>Bacillati</taxon>
        <taxon>Bacillota</taxon>
        <taxon>Clostridia</taxon>
        <taxon>Eubacteriales</taxon>
        <taxon>Eubacteriales Family XII. Incertae Sedis</taxon>
        <taxon>Fusibacter</taxon>
    </lineage>
</organism>
<dbReference type="Proteomes" id="UP000767854">
    <property type="component" value="Unassembled WGS sequence"/>
</dbReference>
<dbReference type="InterPro" id="IPR013324">
    <property type="entry name" value="RNA_pol_sigma_r3/r4-like"/>
</dbReference>
<dbReference type="InterPro" id="IPR039425">
    <property type="entry name" value="RNA_pol_sigma-70-like"/>
</dbReference>
<evidence type="ECO:0000313" key="8">
    <source>
        <dbReference type="Proteomes" id="UP000767854"/>
    </source>
</evidence>
<dbReference type="Gene3D" id="1.10.10.10">
    <property type="entry name" value="Winged helix-like DNA-binding domain superfamily/Winged helix DNA-binding domain"/>
    <property type="match status" value="1"/>
</dbReference>
<comment type="caution">
    <text evidence="7">The sequence shown here is derived from an EMBL/GenBank/DDBJ whole genome shotgun (WGS) entry which is preliminary data.</text>
</comment>
<proteinExistence type="inferred from homology"/>
<dbReference type="SUPFAM" id="SSF88946">
    <property type="entry name" value="Sigma2 domain of RNA polymerase sigma factors"/>
    <property type="match status" value="1"/>
</dbReference>
<keyword evidence="8" id="KW-1185">Reference proteome</keyword>
<dbReference type="InterPro" id="IPR014284">
    <property type="entry name" value="RNA_pol_sigma-70_dom"/>
</dbReference>
<dbReference type="PANTHER" id="PTHR43133:SF51">
    <property type="entry name" value="RNA POLYMERASE SIGMA FACTOR"/>
    <property type="match status" value="1"/>
</dbReference>